<dbReference type="Pfam" id="PF04365">
    <property type="entry name" value="BrnT_toxin"/>
    <property type="match status" value="1"/>
</dbReference>
<gene>
    <name evidence="1" type="ORF">MNBD_GAMMA18-2338</name>
</gene>
<protein>
    <recommendedName>
        <fullName evidence="2">BrnT family toxin</fullName>
    </recommendedName>
</protein>
<proteinExistence type="predicted"/>
<evidence type="ECO:0008006" key="2">
    <source>
        <dbReference type="Google" id="ProtNLM"/>
    </source>
</evidence>
<name>A0A3B0ZR28_9ZZZZ</name>
<dbReference type="EMBL" id="UOFP01000292">
    <property type="protein sequence ID" value="VAW89797.1"/>
    <property type="molecule type" value="Genomic_DNA"/>
</dbReference>
<reference evidence="1" key="1">
    <citation type="submission" date="2018-06" db="EMBL/GenBank/DDBJ databases">
        <authorList>
            <person name="Zhirakovskaya E."/>
        </authorList>
    </citation>
    <scope>NUCLEOTIDE SEQUENCE</scope>
</reference>
<dbReference type="Gene3D" id="3.10.450.530">
    <property type="entry name" value="Ribonuclease toxin, BrnT, of type II toxin-antitoxin system"/>
    <property type="match status" value="1"/>
</dbReference>
<dbReference type="InterPro" id="IPR038573">
    <property type="entry name" value="BrnT_sf"/>
</dbReference>
<organism evidence="1">
    <name type="scientific">hydrothermal vent metagenome</name>
    <dbReference type="NCBI Taxonomy" id="652676"/>
    <lineage>
        <taxon>unclassified sequences</taxon>
        <taxon>metagenomes</taxon>
        <taxon>ecological metagenomes</taxon>
    </lineage>
</organism>
<evidence type="ECO:0000313" key="1">
    <source>
        <dbReference type="EMBL" id="VAW89797.1"/>
    </source>
</evidence>
<dbReference type="InterPro" id="IPR007460">
    <property type="entry name" value="BrnT_toxin"/>
</dbReference>
<accession>A0A3B0ZR28</accession>
<dbReference type="AlphaFoldDB" id="A0A3B0ZR28"/>
<sequence>MEFEWDENKRLKTLRERKIDFTDMINLWDDPKRQEVRDRRNNYDEPRFQIIGKFKFNIYFVVYTERVYEDGVEVIRLISARRANKKEREMYEKRTFSARIVS</sequence>